<reference evidence="2" key="1">
    <citation type="submission" date="2018-05" db="EMBL/GenBank/DDBJ databases">
        <authorList>
            <person name="Lanie J.A."/>
            <person name="Ng W.-L."/>
            <person name="Kazmierczak K.M."/>
            <person name="Andrzejewski T.M."/>
            <person name="Davidsen T.M."/>
            <person name="Wayne K.J."/>
            <person name="Tettelin H."/>
            <person name="Glass J.I."/>
            <person name="Rusch D."/>
            <person name="Podicherti R."/>
            <person name="Tsui H.-C.T."/>
            <person name="Winkler M.E."/>
        </authorList>
    </citation>
    <scope>NUCLEOTIDE SEQUENCE</scope>
</reference>
<dbReference type="SUPFAM" id="SSF50985">
    <property type="entry name" value="RCC1/BLIP-II"/>
    <property type="match status" value="1"/>
</dbReference>
<dbReference type="Gene3D" id="2.130.10.30">
    <property type="entry name" value="Regulator of chromosome condensation 1/beta-lactamase-inhibitor protein II"/>
    <property type="match status" value="2"/>
</dbReference>
<feature type="compositionally biased region" description="Polar residues" evidence="1">
    <location>
        <begin position="1"/>
        <end position="18"/>
    </location>
</feature>
<dbReference type="AlphaFoldDB" id="A0A383F410"/>
<evidence type="ECO:0000256" key="1">
    <source>
        <dbReference type="SAM" id="MobiDB-lite"/>
    </source>
</evidence>
<gene>
    <name evidence="2" type="ORF">METZ01_LOCUS516257</name>
</gene>
<dbReference type="Pfam" id="PF13540">
    <property type="entry name" value="RCC1_2"/>
    <property type="match status" value="2"/>
</dbReference>
<dbReference type="GO" id="GO:0005737">
    <property type="term" value="C:cytoplasm"/>
    <property type="evidence" value="ECO:0007669"/>
    <property type="project" value="TreeGrafter"/>
</dbReference>
<feature type="region of interest" description="Disordered" evidence="1">
    <location>
        <begin position="1"/>
        <end position="21"/>
    </location>
</feature>
<evidence type="ECO:0008006" key="3">
    <source>
        <dbReference type="Google" id="ProtNLM"/>
    </source>
</evidence>
<dbReference type="EMBL" id="UINC01231034">
    <property type="protein sequence ID" value="SVE63403.1"/>
    <property type="molecule type" value="Genomic_DNA"/>
</dbReference>
<sequence length="228" mass="22819">WGSNASGQLGLGDNSTRGAGSGEMGDSLAIVDLGSGRTAKAIAAGNQHTCAILDNSSVKCWGANASGQLGLGDDDNRGDGANEMGDDLDAVDLGSGRTAKAIATGDSHTCALLDNALVKCWGENGNGQLGQGGIDDLGDGSGEMGESLTAITDSAGNSVTATSITTGTGYTCVLLDVDSVKCWGRNDYGQLGAGKTEEDHEPTLRIDLGDGITATAIASGYFHTCAIL</sequence>
<dbReference type="PROSITE" id="PS50012">
    <property type="entry name" value="RCC1_3"/>
    <property type="match status" value="3"/>
</dbReference>
<accession>A0A383F410</accession>
<protein>
    <recommendedName>
        <fullName evidence="3">RCC1 repeat-containing protein</fullName>
    </recommendedName>
</protein>
<dbReference type="InterPro" id="IPR000408">
    <property type="entry name" value="Reg_chr_condens"/>
</dbReference>
<feature type="non-terminal residue" evidence="2">
    <location>
        <position position="1"/>
    </location>
</feature>
<dbReference type="Pfam" id="PF00415">
    <property type="entry name" value="RCC1"/>
    <property type="match status" value="1"/>
</dbReference>
<dbReference type="GO" id="GO:0005085">
    <property type="term" value="F:guanyl-nucleotide exchange factor activity"/>
    <property type="evidence" value="ECO:0007669"/>
    <property type="project" value="TreeGrafter"/>
</dbReference>
<proteinExistence type="predicted"/>
<evidence type="ECO:0000313" key="2">
    <source>
        <dbReference type="EMBL" id="SVE63403.1"/>
    </source>
</evidence>
<feature type="non-terminal residue" evidence="2">
    <location>
        <position position="228"/>
    </location>
</feature>
<dbReference type="PANTHER" id="PTHR45982">
    <property type="entry name" value="REGULATOR OF CHROMOSOME CONDENSATION"/>
    <property type="match status" value="1"/>
</dbReference>
<dbReference type="InterPro" id="IPR051553">
    <property type="entry name" value="Ran_GTPase-activating"/>
</dbReference>
<organism evidence="2">
    <name type="scientific">marine metagenome</name>
    <dbReference type="NCBI Taxonomy" id="408172"/>
    <lineage>
        <taxon>unclassified sequences</taxon>
        <taxon>metagenomes</taxon>
        <taxon>ecological metagenomes</taxon>
    </lineage>
</organism>
<name>A0A383F410_9ZZZZ</name>
<dbReference type="PANTHER" id="PTHR45982:SF1">
    <property type="entry name" value="REGULATOR OF CHROMOSOME CONDENSATION"/>
    <property type="match status" value="1"/>
</dbReference>
<dbReference type="InterPro" id="IPR009091">
    <property type="entry name" value="RCC1/BLIP-II"/>
</dbReference>